<sequence>MGHINLFRVAKKHTDILIVGLDNDKTITKTKGPKRPVNNYKRRSEFLSEFSLVDFIFRIDEIFKHGDNKSFKYFTKLFKLLKPNYIFSSIKCDSLWKEKRNIAESLGVKFIPEKSEVTHSSTIIKILESDLWHPPRT</sequence>
<dbReference type="Pfam" id="PF01467">
    <property type="entry name" value="CTP_transf_like"/>
    <property type="match status" value="1"/>
</dbReference>
<dbReference type="PANTHER" id="PTHR43793">
    <property type="entry name" value="FAD SYNTHASE"/>
    <property type="match status" value="1"/>
</dbReference>
<gene>
    <name evidence="4" type="ORF">UU32_C0006G0014</name>
</gene>
<dbReference type="PANTHER" id="PTHR43793:SF1">
    <property type="entry name" value="FAD SYNTHASE"/>
    <property type="match status" value="1"/>
</dbReference>
<evidence type="ECO:0000313" key="4">
    <source>
        <dbReference type="EMBL" id="KKR87312.1"/>
    </source>
</evidence>
<dbReference type="InterPro" id="IPR050385">
    <property type="entry name" value="Archaeal_FAD_synthase"/>
</dbReference>
<reference evidence="4 5" key="1">
    <citation type="journal article" date="2015" name="Nature">
        <title>rRNA introns, odd ribosomes, and small enigmatic genomes across a large radiation of phyla.</title>
        <authorList>
            <person name="Brown C.T."/>
            <person name="Hug L.A."/>
            <person name="Thomas B.C."/>
            <person name="Sharon I."/>
            <person name="Castelle C.J."/>
            <person name="Singh A."/>
            <person name="Wilkins M.J."/>
            <person name="Williams K.H."/>
            <person name="Banfield J.F."/>
        </authorList>
    </citation>
    <scope>NUCLEOTIDE SEQUENCE [LARGE SCALE GENOMIC DNA]</scope>
</reference>
<evidence type="ECO:0000256" key="1">
    <source>
        <dbReference type="ARBA" id="ARBA00022679"/>
    </source>
</evidence>
<dbReference type="AlphaFoldDB" id="A0A0G0XI03"/>
<dbReference type="EMBL" id="LCAE01000006">
    <property type="protein sequence ID" value="KKR87312.1"/>
    <property type="molecule type" value="Genomic_DNA"/>
</dbReference>
<evidence type="ECO:0000313" key="5">
    <source>
        <dbReference type="Proteomes" id="UP000033858"/>
    </source>
</evidence>
<dbReference type="SUPFAM" id="SSF52374">
    <property type="entry name" value="Nucleotidylyl transferase"/>
    <property type="match status" value="1"/>
</dbReference>
<feature type="domain" description="Cytidyltransferase-like" evidence="3">
    <location>
        <begin position="2"/>
        <end position="125"/>
    </location>
</feature>
<dbReference type="InterPro" id="IPR014729">
    <property type="entry name" value="Rossmann-like_a/b/a_fold"/>
</dbReference>
<dbReference type="Proteomes" id="UP000033858">
    <property type="component" value="Unassembled WGS sequence"/>
</dbReference>
<keyword evidence="2" id="KW-0548">Nucleotidyltransferase</keyword>
<accession>A0A0G0XI03</accession>
<dbReference type="Gene3D" id="3.40.50.620">
    <property type="entry name" value="HUPs"/>
    <property type="match status" value="1"/>
</dbReference>
<protein>
    <submittedName>
        <fullName evidence="4">Bifunctional protein HldE</fullName>
    </submittedName>
</protein>
<evidence type="ECO:0000256" key="2">
    <source>
        <dbReference type="ARBA" id="ARBA00022695"/>
    </source>
</evidence>
<dbReference type="NCBIfam" id="TIGR00125">
    <property type="entry name" value="cyt_tran_rel"/>
    <property type="match status" value="1"/>
</dbReference>
<evidence type="ECO:0000259" key="3">
    <source>
        <dbReference type="Pfam" id="PF01467"/>
    </source>
</evidence>
<dbReference type="GO" id="GO:0016779">
    <property type="term" value="F:nucleotidyltransferase activity"/>
    <property type="evidence" value="ECO:0007669"/>
    <property type="project" value="UniProtKB-KW"/>
</dbReference>
<organism evidence="4 5">
    <name type="scientific">Candidatus Woesebacteria bacterium GW2011_GWB1_41_10</name>
    <dbReference type="NCBI Taxonomy" id="1618577"/>
    <lineage>
        <taxon>Bacteria</taxon>
        <taxon>Candidatus Woeseibacteriota</taxon>
    </lineage>
</organism>
<keyword evidence="1" id="KW-0808">Transferase</keyword>
<proteinExistence type="predicted"/>
<name>A0A0G0XI03_9BACT</name>
<comment type="caution">
    <text evidence="4">The sequence shown here is derived from an EMBL/GenBank/DDBJ whole genome shotgun (WGS) entry which is preliminary data.</text>
</comment>
<dbReference type="InterPro" id="IPR004821">
    <property type="entry name" value="Cyt_trans-like"/>
</dbReference>